<proteinExistence type="inferred from homology"/>
<comment type="similarity">
    <text evidence="2">Belongs to the ADIPOR family.</text>
</comment>
<dbReference type="Pfam" id="PF03006">
    <property type="entry name" value="HlyIII"/>
    <property type="match status" value="1"/>
</dbReference>
<dbReference type="GO" id="GO:0012505">
    <property type="term" value="C:endomembrane system"/>
    <property type="evidence" value="ECO:0007669"/>
    <property type="project" value="UniProtKB-SubCell"/>
</dbReference>
<dbReference type="RefSeq" id="XP_032822862.1">
    <property type="nucleotide sequence ID" value="XM_032966971.1"/>
</dbReference>
<dbReference type="AlphaFoldDB" id="A0AAJ7X6H9"/>
<dbReference type="PANTHER" id="PTHR20855:SF107">
    <property type="entry name" value="MONOCYTE TO MACROPHAGE DIFFERENTIATION FACTOR 2"/>
    <property type="match status" value="1"/>
</dbReference>
<name>A0AAJ7X6H9_PETMA</name>
<keyword evidence="3 6" id="KW-0812">Transmembrane</keyword>
<evidence type="ECO:0000256" key="2">
    <source>
        <dbReference type="ARBA" id="ARBA00007018"/>
    </source>
</evidence>
<dbReference type="GeneID" id="116949550"/>
<sequence>MDSARGKKGRLHTCVALMMKVYHELVHNRHRFMNHRPPPNCRYQPTEYEHAANCATHALWILPSIVGSAALHRLSDERLEQVTAWVYGLGLCGLFIVSTIYHTYAWKGRHYHSTEHCFHICDRVAIYLFTAASYTPWLFLRELGPWASHMRWVVWLMACSGALFVFMFHGRYKLIELVCYLTMGISPALAIVSMPNREGLSEVAIGGALYVFGVIFFKSDGRVPFAHAIWHLFVALAATIHYYAIFRYLYMPLRV</sequence>
<accession>A0AAJ7X6H9</accession>
<keyword evidence="5 6" id="KW-0472">Membrane</keyword>
<dbReference type="KEGG" id="pmrn:116949550"/>
<keyword evidence="7" id="KW-1185">Reference proteome</keyword>
<feature type="transmembrane region" description="Helical" evidence="6">
    <location>
        <begin position="124"/>
        <end position="140"/>
    </location>
</feature>
<feature type="transmembrane region" description="Helical" evidence="6">
    <location>
        <begin position="229"/>
        <end position="250"/>
    </location>
</feature>
<dbReference type="NCBIfam" id="TIGR01065">
    <property type="entry name" value="hlyIII"/>
    <property type="match status" value="1"/>
</dbReference>
<evidence type="ECO:0000256" key="3">
    <source>
        <dbReference type="ARBA" id="ARBA00022692"/>
    </source>
</evidence>
<keyword evidence="4 6" id="KW-1133">Transmembrane helix</keyword>
<dbReference type="Proteomes" id="UP001318040">
    <property type="component" value="Chromosome 37"/>
</dbReference>
<dbReference type="GO" id="GO:0140911">
    <property type="term" value="F:pore-forming activity"/>
    <property type="evidence" value="ECO:0007669"/>
    <property type="project" value="InterPro"/>
</dbReference>
<evidence type="ECO:0000256" key="1">
    <source>
        <dbReference type="ARBA" id="ARBA00004127"/>
    </source>
</evidence>
<evidence type="ECO:0000256" key="4">
    <source>
        <dbReference type="ARBA" id="ARBA00022989"/>
    </source>
</evidence>
<dbReference type="InterPro" id="IPR005744">
    <property type="entry name" value="Hy-lIII"/>
</dbReference>
<evidence type="ECO:0000313" key="7">
    <source>
        <dbReference type="Proteomes" id="UP001318040"/>
    </source>
</evidence>
<feature type="transmembrane region" description="Helical" evidence="6">
    <location>
        <begin position="174"/>
        <end position="192"/>
    </location>
</feature>
<gene>
    <name evidence="8" type="primary">LOC116949550</name>
</gene>
<evidence type="ECO:0000256" key="5">
    <source>
        <dbReference type="ARBA" id="ARBA00023136"/>
    </source>
</evidence>
<evidence type="ECO:0000313" key="8">
    <source>
        <dbReference type="RefSeq" id="XP_032822862.1"/>
    </source>
</evidence>
<dbReference type="PANTHER" id="PTHR20855">
    <property type="entry name" value="ADIPOR/PROGESTIN RECEPTOR-RELATED"/>
    <property type="match status" value="1"/>
</dbReference>
<comment type="subcellular location">
    <subcellularLocation>
        <location evidence="1">Endomembrane system</location>
        <topology evidence="1">Multi-pass membrane protein</topology>
    </subcellularLocation>
</comment>
<dbReference type="GO" id="GO:0016020">
    <property type="term" value="C:membrane"/>
    <property type="evidence" value="ECO:0007669"/>
    <property type="project" value="InterPro"/>
</dbReference>
<feature type="transmembrane region" description="Helical" evidence="6">
    <location>
        <begin position="82"/>
        <end position="104"/>
    </location>
</feature>
<feature type="transmembrane region" description="Helical" evidence="6">
    <location>
        <begin position="199"/>
        <end position="217"/>
    </location>
</feature>
<dbReference type="InterPro" id="IPR004254">
    <property type="entry name" value="AdipoR/HlyIII-related"/>
</dbReference>
<reference evidence="8" key="1">
    <citation type="submission" date="2025-08" db="UniProtKB">
        <authorList>
            <consortium name="RefSeq"/>
        </authorList>
    </citation>
    <scope>IDENTIFICATION</scope>
    <source>
        <tissue evidence="8">Sperm</tissue>
    </source>
</reference>
<organism evidence="7 8">
    <name type="scientific">Petromyzon marinus</name>
    <name type="common">Sea lamprey</name>
    <dbReference type="NCBI Taxonomy" id="7757"/>
    <lineage>
        <taxon>Eukaryota</taxon>
        <taxon>Metazoa</taxon>
        <taxon>Chordata</taxon>
        <taxon>Craniata</taxon>
        <taxon>Vertebrata</taxon>
        <taxon>Cyclostomata</taxon>
        <taxon>Hyperoartia</taxon>
        <taxon>Petromyzontiformes</taxon>
        <taxon>Petromyzontidae</taxon>
        <taxon>Petromyzon</taxon>
    </lineage>
</organism>
<protein>
    <submittedName>
        <fullName evidence="8">Monocyte to macrophage differentiation factor-like</fullName>
    </submittedName>
</protein>
<evidence type="ECO:0000256" key="6">
    <source>
        <dbReference type="SAM" id="Phobius"/>
    </source>
</evidence>
<feature type="transmembrane region" description="Helical" evidence="6">
    <location>
        <begin position="152"/>
        <end position="168"/>
    </location>
</feature>